<keyword evidence="1" id="KW-0472">Membrane</keyword>
<evidence type="ECO:0000313" key="3">
    <source>
        <dbReference type="Proteomes" id="UP000065641"/>
    </source>
</evidence>
<dbReference type="STRING" id="1249552.PS2015_480"/>
<accession>A0A0S2KAR4</accession>
<protein>
    <submittedName>
        <fullName evidence="2">Putative MSHA pilin protein MshD</fullName>
    </submittedName>
</protein>
<name>A0A0S2KAR4_9GAMM</name>
<keyword evidence="1" id="KW-0812">Transmembrane</keyword>
<dbReference type="PROSITE" id="PS00409">
    <property type="entry name" value="PROKAR_NTER_METHYL"/>
    <property type="match status" value="1"/>
</dbReference>
<dbReference type="EMBL" id="CP013189">
    <property type="protein sequence ID" value="ALO45166.1"/>
    <property type="molecule type" value="Genomic_DNA"/>
</dbReference>
<evidence type="ECO:0000313" key="2">
    <source>
        <dbReference type="EMBL" id="ALO45166.1"/>
    </source>
</evidence>
<sequence length="195" mass="21349">MWETALSNRRVQRGVTLIELIAVIVILAISLVGVTAAISGAISRSSDVMLETRAVALAQSYLDEILSRRFDENSAPRGIPPCRSNCTDEIDFGPDGGETGRADFDDVDDYHGLDEGAGQADPLQDAEGNERLGYENFRVRVEVRYLRLGVGEIEEDLATAPNDLTDEQDAKLITVTVSHVEQPGGWMFSVYKANF</sequence>
<keyword evidence="1" id="KW-1133">Transmembrane helix</keyword>
<evidence type="ECO:0000256" key="1">
    <source>
        <dbReference type="SAM" id="Phobius"/>
    </source>
</evidence>
<dbReference type="AlphaFoldDB" id="A0A0S2KAR4"/>
<gene>
    <name evidence="2" type="ORF">PS2015_480</name>
</gene>
<reference evidence="2 3" key="1">
    <citation type="submission" date="2015-11" db="EMBL/GenBank/DDBJ databases">
        <authorList>
            <person name="Zhang Y."/>
            <person name="Guo Z."/>
        </authorList>
    </citation>
    <scope>NUCLEOTIDE SEQUENCE [LARGE SCALE GENOMIC DNA]</scope>
    <source>
        <strain evidence="2 3">KCTC 32221</strain>
    </source>
</reference>
<dbReference type="Proteomes" id="UP000065641">
    <property type="component" value="Chromosome"/>
</dbReference>
<dbReference type="PATRIC" id="fig|1249552.3.peg.486"/>
<organism evidence="2 3">
    <name type="scientific">Pseudohongiella spirulinae</name>
    <dbReference type="NCBI Taxonomy" id="1249552"/>
    <lineage>
        <taxon>Bacteria</taxon>
        <taxon>Pseudomonadati</taxon>
        <taxon>Pseudomonadota</taxon>
        <taxon>Gammaproteobacteria</taxon>
        <taxon>Pseudomonadales</taxon>
        <taxon>Pseudohongiellaceae</taxon>
        <taxon>Pseudohongiella</taxon>
    </lineage>
</organism>
<dbReference type="KEGG" id="pspi:PS2015_480"/>
<dbReference type="InterPro" id="IPR012902">
    <property type="entry name" value="N_methyl_site"/>
</dbReference>
<dbReference type="Pfam" id="PF07963">
    <property type="entry name" value="N_methyl"/>
    <property type="match status" value="1"/>
</dbReference>
<keyword evidence="3" id="KW-1185">Reference proteome</keyword>
<feature type="transmembrane region" description="Helical" evidence="1">
    <location>
        <begin position="20"/>
        <end position="43"/>
    </location>
</feature>
<proteinExistence type="predicted"/>
<dbReference type="NCBIfam" id="TIGR02532">
    <property type="entry name" value="IV_pilin_GFxxxE"/>
    <property type="match status" value="1"/>
</dbReference>